<dbReference type="EMBL" id="JBELQE010000048">
    <property type="protein sequence ID" value="MER2249784.1"/>
    <property type="molecule type" value="Genomic_DNA"/>
</dbReference>
<dbReference type="Pfam" id="PF09476">
    <property type="entry name" value="Pilus_CpaD"/>
    <property type="match status" value="1"/>
</dbReference>
<dbReference type="Proteomes" id="UP001480955">
    <property type="component" value="Unassembled WGS sequence"/>
</dbReference>
<accession>A0ABV1QK59</accession>
<evidence type="ECO:0000313" key="3">
    <source>
        <dbReference type="EMBL" id="MER2249784.1"/>
    </source>
</evidence>
<reference evidence="3 4" key="1">
    <citation type="submission" date="2024-06" db="EMBL/GenBank/DDBJ databases">
        <authorList>
            <person name="Campbell A.G."/>
        </authorList>
    </citation>
    <scope>NUCLEOTIDE SEQUENCE [LARGE SCALE GENOMIC DNA]</scope>
    <source>
        <strain evidence="3 4">EM12</strain>
    </source>
</reference>
<feature type="signal peptide" evidence="2">
    <location>
        <begin position="1"/>
        <end position="26"/>
    </location>
</feature>
<evidence type="ECO:0000256" key="2">
    <source>
        <dbReference type="SAM" id="SignalP"/>
    </source>
</evidence>
<name>A0ABV1QK59_9HYPH</name>
<feature type="region of interest" description="Disordered" evidence="1">
    <location>
        <begin position="256"/>
        <end position="293"/>
    </location>
</feature>
<protein>
    <submittedName>
        <fullName evidence="3">CpaD family pilus assembly lipoprotein</fullName>
    </submittedName>
</protein>
<keyword evidence="2" id="KW-0732">Signal</keyword>
<keyword evidence="3" id="KW-0449">Lipoprotein</keyword>
<comment type="caution">
    <text evidence="3">The sequence shown here is derived from an EMBL/GenBank/DDBJ whole genome shotgun (WGS) entry which is preliminary data.</text>
</comment>
<organism evidence="3 4">
    <name type="scientific">Methylorubrum podarium</name>
    <dbReference type="NCBI Taxonomy" id="200476"/>
    <lineage>
        <taxon>Bacteria</taxon>
        <taxon>Pseudomonadati</taxon>
        <taxon>Pseudomonadota</taxon>
        <taxon>Alphaproteobacteria</taxon>
        <taxon>Hyphomicrobiales</taxon>
        <taxon>Methylobacteriaceae</taxon>
        <taxon>Methylorubrum</taxon>
    </lineage>
</organism>
<dbReference type="PROSITE" id="PS51257">
    <property type="entry name" value="PROKAR_LIPOPROTEIN"/>
    <property type="match status" value="1"/>
</dbReference>
<dbReference type="InterPro" id="IPR019027">
    <property type="entry name" value="Pilus_biogenesis_CpaD-related"/>
</dbReference>
<evidence type="ECO:0000256" key="1">
    <source>
        <dbReference type="SAM" id="MobiDB-lite"/>
    </source>
</evidence>
<dbReference type="RefSeq" id="WP_350393459.1">
    <property type="nucleotide sequence ID" value="NZ_JBELQE010000048.1"/>
</dbReference>
<keyword evidence="4" id="KW-1185">Reference proteome</keyword>
<feature type="chain" id="PRO_5046277794" evidence="2">
    <location>
        <begin position="27"/>
        <end position="293"/>
    </location>
</feature>
<feature type="compositionally biased region" description="Gly residues" evidence="1">
    <location>
        <begin position="279"/>
        <end position="293"/>
    </location>
</feature>
<sequence>MRRIGFAPRICLLPLLLAACTPVAPSAVGPTVAVPPVAAAALPPPPPPVTIVDPPVEPAAAVLVRREAEPRPVVVYEQPARLSPPGAPTVLPPSIPPPGSRQETLVEAVPTTSLMGRNDRRRFLAFLKEAGRGRFDALHLELRGANRGAVRALAETARRAGVDPLKIRAIEAGPAGGRVEVIATRYVAIPPECPSLAVVGPSVNDNDFDPTHGCSNRANLAAMVNDPADLVRNEAVVPADGAYAARGIERYRASYTADRNRPDGGANQAPIDNGFAYGPPGGTVLGSGGPVSR</sequence>
<evidence type="ECO:0000313" key="4">
    <source>
        <dbReference type="Proteomes" id="UP001480955"/>
    </source>
</evidence>
<gene>
    <name evidence="3" type="ORF">ABS772_07635</name>
</gene>
<proteinExistence type="predicted"/>